<gene>
    <name evidence="1" type="ORF">S01H1_24267</name>
</gene>
<protein>
    <submittedName>
        <fullName evidence="1">Uncharacterized protein</fullName>
    </submittedName>
</protein>
<organism evidence="1">
    <name type="scientific">marine sediment metagenome</name>
    <dbReference type="NCBI Taxonomy" id="412755"/>
    <lineage>
        <taxon>unclassified sequences</taxon>
        <taxon>metagenomes</taxon>
        <taxon>ecological metagenomes</taxon>
    </lineage>
</organism>
<dbReference type="AlphaFoldDB" id="X0TWT1"/>
<name>X0TWT1_9ZZZZ</name>
<feature type="non-terminal residue" evidence="1">
    <location>
        <position position="1"/>
    </location>
</feature>
<accession>X0TWT1</accession>
<dbReference type="EMBL" id="BARS01014357">
    <property type="protein sequence ID" value="GAF92597.1"/>
    <property type="molecule type" value="Genomic_DNA"/>
</dbReference>
<reference evidence="1" key="1">
    <citation type="journal article" date="2014" name="Front. Microbiol.">
        <title>High frequency of phylogenetically diverse reductive dehalogenase-homologous genes in deep subseafloor sedimentary metagenomes.</title>
        <authorList>
            <person name="Kawai M."/>
            <person name="Futagami T."/>
            <person name="Toyoda A."/>
            <person name="Takaki Y."/>
            <person name="Nishi S."/>
            <person name="Hori S."/>
            <person name="Arai W."/>
            <person name="Tsubouchi T."/>
            <person name="Morono Y."/>
            <person name="Uchiyama I."/>
            <person name="Ito T."/>
            <person name="Fujiyama A."/>
            <person name="Inagaki F."/>
            <person name="Takami H."/>
        </authorList>
    </citation>
    <scope>NUCLEOTIDE SEQUENCE</scope>
    <source>
        <strain evidence="1">Expedition CK06-06</strain>
    </source>
</reference>
<comment type="caution">
    <text evidence="1">The sequence shown here is derived from an EMBL/GenBank/DDBJ whole genome shotgun (WGS) entry which is preliminary data.</text>
</comment>
<feature type="non-terminal residue" evidence="1">
    <location>
        <position position="73"/>
    </location>
</feature>
<sequence>YNWWFRKRPDLIRKCHTKTSWNPGTYAYILKCYQAAKKNWKKFVRDWLAQDVPVPLVRGHEYATYIINAYLGG</sequence>
<proteinExistence type="predicted"/>
<evidence type="ECO:0000313" key="1">
    <source>
        <dbReference type="EMBL" id="GAF92597.1"/>
    </source>
</evidence>